<dbReference type="InterPro" id="IPR051313">
    <property type="entry name" value="Bact_iron-sidero_bind"/>
</dbReference>
<comment type="similarity">
    <text evidence="2">Belongs to the bacterial solute-binding protein 8 family.</text>
</comment>
<dbReference type="GO" id="GO:1901678">
    <property type="term" value="P:iron coordination entity transport"/>
    <property type="evidence" value="ECO:0007669"/>
    <property type="project" value="UniProtKB-ARBA"/>
</dbReference>
<dbReference type="eggNOG" id="COG0614">
    <property type="taxonomic scope" value="Bacteria"/>
</dbReference>
<evidence type="ECO:0000256" key="4">
    <source>
        <dbReference type="ARBA" id="ARBA00022729"/>
    </source>
</evidence>
<dbReference type="STRING" id="1184609.KILIM_024_00290"/>
<dbReference type="Gene3D" id="3.40.50.1980">
    <property type="entry name" value="Nitrogenase molybdenum iron protein domain"/>
    <property type="match status" value="2"/>
</dbReference>
<name>K6X9V4_9MICO</name>
<comment type="subcellular location">
    <subcellularLocation>
        <location evidence="1">Cell envelope</location>
    </subcellularLocation>
</comment>
<organism evidence="6 7">
    <name type="scientific">Kineosphaera limosa NBRC 100340</name>
    <dbReference type="NCBI Taxonomy" id="1184609"/>
    <lineage>
        <taxon>Bacteria</taxon>
        <taxon>Bacillati</taxon>
        <taxon>Actinomycetota</taxon>
        <taxon>Actinomycetes</taxon>
        <taxon>Micrococcales</taxon>
        <taxon>Dermatophilaceae</taxon>
        <taxon>Kineosphaera</taxon>
    </lineage>
</organism>
<evidence type="ECO:0000259" key="5">
    <source>
        <dbReference type="PROSITE" id="PS50983"/>
    </source>
</evidence>
<evidence type="ECO:0000313" key="7">
    <source>
        <dbReference type="Proteomes" id="UP000008366"/>
    </source>
</evidence>
<gene>
    <name evidence="6" type="ORF">KILIM_024_00290</name>
</gene>
<evidence type="ECO:0000256" key="2">
    <source>
        <dbReference type="ARBA" id="ARBA00008814"/>
    </source>
</evidence>
<dbReference type="AlphaFoldDB" id="K6X9V4"/>
<feature type="domain" description="Fe/B12 periplasmic-binding" evidence="5">
    <location>
        <begin position="103"/>
        <end position="358"/>
    </location>
</feature>
<evidence type="ECO:0000256" key="1">
    <source>
        <dbReference type="ARBA" id="ARBA00004196"/>
    </source>
</evidence>
<dbReference type="EMBL" id="BAHD01000024">
    <property type="protein sequence ID" value="GAB95619.1"/>
    <property type="molecule type" value="Genomic_DNA"/>
</dbReference>
<evidence type="ECO:0000313" key="6">
    <source>
        <dbReference type="EMBL" id="GAB95619.1"/>
    </source>
</evidence>
<dbReference type="PROSITE" id="PS50983">
    <property type="entry name" value="FE_B12_PBP"/>
    <property type="match status" value="1"/>
</dbReference>
<keyword evidence="7" id="KW-1185">Reference proteome</keyword>
<dbReference type="InterPro" id="IPR002491">
    <property type="entry name" value="ABC_transptr_periplasmic_BD"/>
</dbReference>
<dbReference type="PANTHER" id="PTHR30532:SF25">
    <property type="entry name" value="IRON(III) DICITRATE-BINDING PERIPLASMIC PROTEIN"/>
    <property type="match status" value="1"/>
</dbReference>
<sequence length="358" mass="36739">MTSLGRVPTASATSARASSRGRFPLVCASVALVVAAAGCGAPSEQAAGGGNAPGNAEVAVGGSQFGAADAATAALGSDAADGVFPRTVKHANGSTEIAAQPKRVVVLDTGEMDAVISLGVTPVGIPTMAGANSVPSYLKDKVADAKQVGAVSELNLEAIAALKPDLILGSQLRADKVYTQLSAIAPTVFAIRPGFPWKENFALVGDSLGMEAQARQVMSSYEQKVTALNESVEGDPTISLVRFMPGKLRLYANKSLIGVILKDAGLKRPANQDVDDLAVEISPENISQADADVIFYSSYGEPDATGETSVINGTQWQQMSAVKAGNAHRVDDDVWFLGLGPTGAGIIVDQLGGFLAKK</sequence>
<dbReference type="GO" id="GO:0030288">
    <property type="term" value="C:outer membrane-bounded periplasmic space"/>
    <property type="evidence" value="ECO:0007669"/>
    <property type="project" value="TreeGrafter"/>
</dbReference>
<dbReference type="CDD" id="cd01146">
    <property type="entry name" value="FhuD"/>
    <property type="match status" value="1"/>
</dbReference>
<dbReference type="PANTHER" id="PTHR30532">
    <property type="entry name" value="IRON III DICITRATE-BINDING PERIPLASMIC PROTEIN"/>
    <property type="match status" value="1"/>
</dbReference>
<accession>K6X9V4</accession>
<comment type="caution">
    <text evidence="6">The sequence shown here is derived from an EMBL/GenBank/DDBJ whole genome shotgun (WGS) entry which is preliminary data.</text>
</comment>
<dbReference type="SUPFAM" id="SSF53807">
    <property type="entry name" value="Helical backbone' metal receptor"/>
    <property type="match status" value="1"/>
</dbReference>
<dbReference type="Pfam" id="PF01497">
    <property type="entry name" value="Peripla_BP_2"/>
    <property type="match status" value="1"/>
</dbReference>
<keyword evidence="4" id="KW-0732">Signal</keyword>
<dbReference type="Proteomes" id="UP000008366">
    <property type="component" value="Unassembled WGS sequence"/>
</dbReference>
<protein>
    <submittedName>
        <fullName evidence="6">Putative iron-siderophore binding protein</fullName>
    </submittedName>
</protein>
<reference evidence="6 7" key="1">
    <citation type="submission" date="2012-08" db="EMBL/GenBank/DDBJ databases">
        <title>Whole genome shotgun sequence of Kineosphaera limosa NBRC 100340.</title>
        <authorList>
            <person name="Yoshida I."/>
            <person name="Isaki S."/>
            <person name="Hosoyama A."/>
            <person name="Tsuchikane K."/>
            <person name="Katsumata H."/>
            <person name="Ando Y."/>
            <person name="Ohji S."/>
            <person name="Hamada M."/>
            <person name="Tamura T."/>
            <person name="Yamazoe A."/>
            <person name="Yamazaki S."/>
            <person name="Fujita N."/>
        </authorList>
    </citation>
    <scope>NUCLEOTIDE SEQUENCE [LARGE SCALE GENOMIC DNA]</scope>
    <source>
        <strain evidence="6 7">NBRC 100340</strain>
    </source>
</reference>
<dbReference type="RefSeq" id="WP_006592151.1">
    <property type="nucleotide sequence ID" value="NZ_BAHD01000024.1"/>
</dbReference>
<keyword evidence="3" id="KW-0813">Transport</keyword>
<dbReference type="OrthoDB" id="9793175at2"/>
<evidence type="ECO:0000256" key="3">
    <source>
        <dbReference type="ARBA" id="ARBA00022448"/>
    </source>
</evidence>
<proteinExistence type="inferred from homology"/>